<dbReference type="HOGENOM" id="CLU_1594382_0_0_1"/>
<reference evidence="3" key="2">
    <citation type="journal article" date="2013" name="PLoS Genet.">
        <title>Comparative genome structure, secondary metabolite, and effector coding capacity across Cochliobolus pathogens.</title>
        <authorList>
            <person name="Condon B.J."/>
            <person name="Leng Y."/>
            <person name="Wu D."/>
            <person name="Bushley K.E."/>
            <person name="Ohm R.A."/>
            <person name="Otillar R."/>
            <person name="Martin J."/>
            <person name="Schackwitz W."/>
            <person name="Grimwood J."/>
            <person name="MohdZainudin N."/>
            <person name="Xue C."/>
            <person name="Wang R."/>
            <person name="Manning V.A."/>
            <person name="Dhillon B."/>
            <person name="Tu Z.J."/>
            <person name="Steffenson B.J."/>
            <person name="Salamov A."/>
            <person name="Sun H."/>
            <person name="Lowry S."/>
            <person name="LaButti K."/>
            <person name="Han J."/>
            <person name="Copeland A."/>
            <person name="Lindquist E."/>
            <person name="Barry K."/>
            <person name="Schmutz J."/>
            <person name="Baker S.E."/>
            <person name="Ciuffetti L.M."/>
            <person name="Grigoriev I.V."/>
            <person name="Zhong S."/>
            <person name="Turgeon B.G."/>
        </authorList>
    </citation>
    <scope>NUCLEOTIDE SEQUENCE [LARGE SCALE GENOMIC DNA]</scope>
    <source>
        <strain evidence="3">ND90Pr / ATCC 201652</strain>
    </source>
</reference>
<reference evidence="2 3" key="1">
    <citation type="journal article" date="2012" name="PLoS Pathog.">
        <title>Diverse lifestyles and strategies of plant pathogenesis encoded in the genomes of eighteen Dothideomycetes fungi.</title>
        <authorList>
            <person name="Ohm R.A."/>
            <person name="Feau N."/>
            <person name="Henrissat B."/>
            <person name="Schoch C.L."/>
            <person name="Horwitz B.A."/>
            <person name="Barry K.W."/>
            <person name="Condon B.J."/>
            <person name="Copeland A.C."/>
            <person name="Dhillon B."/>
            <person name="Glaser F."/>
            <person name="Hesse C.N."/>
            <person name="Kosti I."/>
            <person name="LaButti K."/>
            <person name="Lindquist E.A."/>
            <person name="Lucas S."/>
            <person name="Salamov A.A."/>
            <person name="Bradshaw R.E."/>
            <person name="Ciuffetti L."/>
            <person name="Hamelin R.C."/>
            <person name="Kema G.H.J."/>
            <person name="Lawrence C."/>
            <person name="Scott J.A."/>
            <person name="Spatafora J.W."/>
            <person name="Turgeon B.G."/>
            <person name="de Wit P.J.G.M."/>
            <person name="Zhong S."/>
            <person name="Goodwin S.B."/>
            <person name="Grigoriev I.V."/>
        </authorList>
    </citation>
    <scope>NUCLEOTIDE SEQUENCE [LARGE SCALE GENOMIC DNA]</scope>
    <source>
        <strain evidence="3">ND90Pr / ATCC 201652</strain>
    </source>
</reference>
<dbReference type="Proteomes" id="UP000016934">
    <property type="component" value="Unassembled WGS sequence"/>
</dbReference>
<evidence type="ECO:0000313" key="2">
    <source>
        <dbReference type="EMBL" id="EMD68517.1"/>
    </source>
</evidence>
<evidence type="ECO:0000313" key="3">
    <source>
        <dbReference type="Proteomes" id="UP000016934"/>
    </source>
</evidence>
<dbReference type="GeneID" id="19138005"/>
<protein>
    <submittedName>
        <fullName evidence="2">Uncharacterized protein</fullName>
    </submittedName>
</protein>
<accession>M2TII5</accession>
<dbReference type="AlphaFoldDB" id="M2TII5"/>
<organism evidence="2 3">
    <name type="scientific">Cochliobolus sativus (strain ND90Pr / ATCC 201652)</name>
    <name type="common">Common root rot and spot blotch fungus</name>
    <name type="synonym">Bipolaris sorokiniana</name>
    <dbReference type="NCBI Taxonomy" id="665912"/>
    <lineage>
        <taxon>Eukaryota</taxon>
        <taxon>Fungi</taxon>
        <taxon>Dikarya</taxon>
        <taxon>Ascomycota</taxon>
        <taxon>Pezizomycotina</taxon>
        <taxon>Dothideomycetes</taxon>
        <taxon>Pleosporomycetidae</taxon>
        <taxon>Pleosporales</taxon>
        <taxon>Pleosporineae</taxon>
        <taxon>Pleosporaceae</taxon>
        <taxon>Bipolaris</taxon>
    </lineage>
</organism>
<dbReference type="KEGG" id="bsc:COCSADRAFT_350105"/>
<evidence type="ECO:0000256" key="1">
    <source>
        <dbReference type="SAM" id="MobiDB-lite"/>
    </source>
</evidence>
<feature type="region of interest" description="Disordered" evidence="1">
    <location>
        <begin position="91"/>
        <end position="110"/>
    </location>
</feature>
<name>M2TII5_COCSN</name>
<proteinExistence type="predicted"/>
<keyword evidence="3" id="KW-1185">Reference proteome</keyword>
<dbReference type="EMBL" id="KB445638">
    <property type="protein sequence ID" value="EMD68517.1"/>
    <property type="molecule type" value="Genomic_DNA"/>
</dbReference>
<gene>
    <name evidence="2" type="ORF">COCSADRAFT_350105</name>
</gene>
<sequence>MREAMGVMIVSSSNPINITKPTQITRTNTFIVPETDYTHRPSHTISHNQTNLDLDTALAESSSEPRLPQLSLINHKSTARQPHLIITQPAKGISDPQLGKPVSSTRFPPRQHKHKIARIMNYPNRELGHWIVGAYVYDAIYGNTTRTTLRFTNFPEKWCADGKAHEI</sequence>
<dbReference type="RefSeq" id="XP_007696095.1">
    <property type="nucleotide sequence ID" value="XM_007697905.1"/>
</dbReference>